<evidence type="ECO:0000256" key="2">
    <source>
        <dbReference type="ARBA" id="ARBA00023015"/>
    </source>
</evidence>
<dbReference type="Gene3D" id="3.20.80.10">
    <property type="entry name" value="Regulatory factor, effector binding domain"/>
    <property type="match status" value="1"/>
</dbReference>
<keyword evidence="2" id="KW-0805">Transcription regulation</keyword>
<name>A0A923ICL3_9FIRM</name>
<dbReference type="SMART" id="SM00871">
    <property type="entry name" value="AraC_E_bind"/>
    <property type="match status" value="1"/>
</dbReference>
<comment type="caution">
    <text evidence="7">The sequence shown here is derived from an EMBL/GenBank/DDBJ whole genome shotgun (WGS) entry which is preliminary data.</text>
</comment>
<dbReference type="InterPro" id="IPR047057">
    <property type="entry name" value="MerR_fam"/>
</dbReference>
<dbReference type="InterPro" id="IPR000551">
    <property type="entry name" value="MerR-type_HTH_dom"/>
</dbReference>
<dbReference type="Pfam" id="PF13411">
    <property type="entry name" value="MerR_1"/>
    <property type="match status" value="1"/>
</dbReference>
<dbReference type="InterPro" id="IPR009061">
    <property type="entry name" value="DNA-bd_dom_put_sf"/>
</dbReference>
<evidence type="ECO:0000313" key="7">
    <source>
        <dbReference type="EMBL" id="MBC5580485.1"/>
    </source>
</evidence>
<dbReference type="SUPFAM" id="SSF46955">
    <property type="entry name" value="Putative DNA-binding domain"/>
    <property type="match status" value="1"/>
</dbReference>
<keyword evidence="4" id="KW-0804">Transcription</keyword>
<dbReference type="AlphaFoldDB" id="A0A923ICL3"/>
<dbReference type="PRINTS" id="PR00040">
    <property type="entry name" value="HTHMERR"/>
</dbReference>
<evidence type="ECO:0000256" key="4">
    <source>
        <dbReference type="ARBA" id="ARBA00023163"/>
    </source>
</evidence>
<sequence>MYRIGAFSKITSLTVKALRYYDEQGLLRPSARDESGYRLYSEEDYQTARRIALLRRFGFSIAELRDVLRGSGSDDELAVYLQEKRSLLEREVRRKQAQIDALEKALASFSQQKGEDKAMEPEQKTLPALWVLSARFCGAYPEVGAHIGALYKAAKGSACGPPFSLYYDEEYREGDADIELCLPVREGTRGAKRLAGAKALSLLHIGPYDNLGPAYKRLLDTARAQGLNCLSPSREIYHKGPGMIFKGNADAYRTEIAVPVRPAE</sequence>
<evidence type="ECO:0000256" key="1">
    <source>
        <dbReference type="ARBA" id="ARBA00022491"/>
    </source>
</evidence>
<dbReference type="GO" id="GO:0003677">
    <property type="term" value="F:DNA binding"/>
    <property type="evidence" value="ECO:0007669"/>
    <property type="project" value="UniProtKB-KW"/>
</dbReference>
<dbReference type="PROSITE" id="PS00552">
    <property type="entry name" value="HTH_MERR_1"/>
    <property type="match status" value="1"/>
</dbReference>
<proteinExistence type="predicted"/>
<feature type="domain" description="HTH merR-type" evidence="6">
    <location>
        <begin position="1"/>
        <end position="70"/>
    </location>
</feature>
<dbReference type="RefSeq" id="WP_186886834.1">
    <property type="nucleotide sequence ID" value="NZ_JACONZ010000001.1"/>
</dbReference>
<gene>
    <name evidence="7" type="ORF">H8S23_03100</name>
</gene>
<keyword evidence="3" id="KW-0238">DNA-binding</keyword>
<evidence type="ECO:0000313" key="8">
    <source>
        <dbReference type="Proteomes" id="UP000659630"/>
    </source>
</evidence>
<evidence type="ECO:0000256" key="3">
    <source>
        <dbReference type="ARBA" id="ARBA00023125"/>
    </source>
</evidence>
<evidence type="ECO:0000259" key="6">
    <source>
        <dbReference type="PROSITE" id="PS50937"/>
    </source>
</evidence>
<protein>
    <submittedName>
        <fullName evidence="7">MerR family transcriptional regulator</fullName>
    </submittedName>
</protein>
<feature type="coiled-coil region" evidence="5">
    <location>
        <begin position="85"/>
        <end position="112"/>
    </location>
</feature>
<organism evidence="7 8">
    <name type="scientific">Anaerofilum hominis</name>
    <dbReference type="NCBI Taxonomy" id="2763016"/>
    <lineage>
        <taxon>Bacteria</taxon>
        <taxon>Bacillati</taxon>
        <taxon>Bacillota</taxon>
        <taxon>Clostridia</taxon>
        <taxon>Eubacteriales</taxon>
        <taxon>Oscillospiraceae</taxon>
        <taxon>Anaerofilum</taxon>
    </lineage>
</organism>
<dbReference type="SMART" id="SM00422">
    <property type="entry name" value="HTH_MERR"/>
    <property type="match status" value="1"/>
</dbReference>
<accession>A0A923ICL3</accession>
<evidence type="ECO:0000256" key="5">
    <source>
        <dbReference type="SAM" id="Coils"/>
    </source>
</evidence>
<reference evidence="7" key="1">
    <citation type="submission" date="2020-08" db="EMBL/GenBank/DDBJ databases">
        <title>Genome public.</title>
        <authorList>
            <person name="Liu C."/>
            <person name="Sun Q."/>
        </authorList>
    </citation>
    <scope>NUCLEOTIDE SEQUENCE</scope>
    <source>
        <strain evidence="7">BX8</strain>
    </source>
</reference>
<keyword evidence="8" id="KW-1185">Reference proteome</keyword>
<dbReference type="Gene3D" id="1.10.1660.10">
    <property type="match status" value="1"/>
</dbReference>
<dbReference type="EMBL" id="JACONZ010000001">
    <property type="protein sequence ID" value="MBC5580485.1"/>
    <property type="molecule type" value="Genomic_DNA"/>
</dbReference>
<keyword evidence="1" id="KW-0678">Repressor</keyword>
<dbReference type="PANTHER" id="PTHR30204:SF69">
    <property type="entry name" value="MERR-FAMILY TRANSCRIPTIONAL REGULATOR"/>
    <property type="match status" value="1"/>
</dbReference>
<dbReference type="Proteomes" id="UP000659630">
    <property type="component" value="Unassembled WGS sequence"/>
</dbReference>
<dbReference type="GO" id="GO:0003700">
    <property type="term" value="F:DNA-binding transcription factor activity"/>
    <property type="evidence" value="ECO:0007669"/>
    <property type="project" value="InterPro"/>
</dbReference>
<dbReference type="PROSITE" id="PS50937">
    <property type="entry name" value="HTH_MERR_2"/>
    <property type="match status" value="1"/>
</dbReference>
<dbReference type="InterPro" id="IPR011256">
    <property type="entry name" value="Reg_factor_effector_dom_sf"/>
</dbReference>
<dbReference type="InterPro" id="IPR010499">
    <property type="entry name" value="AraC_E-bd"/>
</dbReference>
<dbReference type="PANTHER" id="PTHR30204">
    <property type="entry name" value="REDOX-CYCLING DRUG-SENSING TRANSCRIPTIONAL ACTIVATOR SOXR"/>
    <property type="match status" value="1"/>
</dbReference>
<keyword evidence="5" id="KW-0175">Coiled coil</keyword>
<dbReference type="SUPFAM" id="SSF55136">
    <property type="entry name" value="Probable bacterial effector-binding domain"/>
    <property type="match status" value="1"/>
</dbReference>